<dbReference type="Proteomes" id="UP000033618">
    <property type="component" value="Unassembled WGS sequence"/>
</dbReference>
<keyword evidence="4" id="KW-1185">Reference proteome</keyword>
<evidence type="ECO:0000256" key="1">
    <source>
        <dbReference type="SAM" id="MobiDB-lite"/>
    </source>
</evidence>
<dbReference type="PATRIC" id="fig|28092.6.peg.1664"/>
<feature type="transmembrane region" description="Helical" evidence="2">
    <location>
        <begin position="33"/>
        <end position="52"/>
    </location>
</feature>
<keyword evidence="2" id="KW-0472">Membrane</keyword>
<protein>
    <submittedName>
        <fullName evidence="3">Uncharacterized protein</fullName>
    </submittedName>
</protein>
<dbReference type="RefSeq" id="WP_024904109.1">
    <property type="nucleotide sequence ID" value="NZ_CADFGU010000003.1"/>
</dbReference>
<dbReference type="OrthoDB" id="5196985at2"/>
<gene>
    <name evidence="3" type="ORF">WM40_07045</name>
</gene>
<feature type="region of interest" description="Disordered" evidence="1">
    <location>
        <begin position="1"/>
        <end position="23"/>
    </location>
</feature>
<sequence>MNKPIRNPVHVAQPRADDADGGSGSRGLFDLRILVAGLLFVYGALLLGAGLFDTASTLAKADGVRINLWEGVALLAVSACFATWRLLDRRK</sequence>
<proteinExistence type="predicted"/>
<dbReference type="EMBL" id="LAQU01000005">
    <property type="protein sequence ID" value="KKB64238.1"/>
    <property type="molecule type" value="Genomic_DNA"/>
</dbReference>
<comment type="caution">
    <text evidence="3">The sequence shown here is derived from an EMBL/GenBank/DDBJ whole genome shotgun (WGS) entry which is preliminary data.</text>
</comment>
<dbReference type="AlphaFoldDB" id="A0A0F5K2B6"/>
<evidence type="ECO:0000256" key="2">
    <source>
        <dbReference type="SAM" id="Phobius"/>
    </source>
</evidence>
<evidence type="ECO:0000313" key="4">
    <source>
        <dbReference type="Proteomes" id="UP000033618"/>
    </source>
</evidence>
<keyword evidence="2" id="KW-1133">Transmembrane helix</keyword>
<evidence type="ECO:0000313" key="3">
    <source>
        <dbReference type="EMBL" id="KKB64238.1"/>
    </source>
</evidence>
<name>A0A0F5K2B6_9BURK</name>
<feature type="transmembrane region" description="Helical" evidence="2">
    <location>
        <begin position="64"/>
        <end position="87"/>
    </location>
</feature>
<dbReference type="STRING" id="28092.WM40_07045"/>
<reference evidence="3 4" key="1">
    <citation type="submission" date="2015-03" db="EMBL/GenBank/DDBJ databases">
        <title>Draft Genome Sequence of Burkholderia andropogonis type strain ICMP2807, isolated from Sorghum bicolor.</title>
        <authorList>
            <person name="Lopes-Santos L."/>
            <person name="Castro D.B."/>
            <person name="Ottoboni L.M."/>
            <person name="Park D."/>
            <person name="Weirc B.S."/>
            <person name="Destefano S.A."/>
        </authorList>
    </citation>
    <scope>NUCLEOTIDE SEQUENCE [LARGE SCALE GENOMIC DNA]</scope>
    <source>
        <strain evidence="3 4">ICMP2807</strain>
    </source>
</reference>
<accession>A0A0F5K2B6</accession>
<organism evidence="3 4">
    <name type="scientific">Robbsia andropogonis</name>
    <dbReference type="NCBI Taxonomy" id="28092"/>
    <lineage>
        <taxon>Bacteria</taxon>
        <taxon>Pseudomonadati</taxon>
        <taxon>Pseudomonadota</taxon>
        <taxon>Betaproteobacteria</taxon>
        <taxon>Burkholderiales</taxon>
        <taxon>Burkholderiaceae</taxon>
        <taxon>Robbsia</taxon>
    </lineage>
</organism>
<keyword evidence="2" id="KW-0812">Transmembrane</keyword>